<reference evidence="3" key="1">
    <citation type="journal article" date="2017" name="Proc. Natl. Acad. Sci. U.S.A.">
        <title>Simulation of Deepwater Horizon oil plume reveals substrate specialization within a complex community of hydrocarbon-degraders.</title>
        <authorList>
            <person name="Hu P."/>
            <person name="Dubinsky E.A."/>
            <person name="Probst A.J."/>
            <person name="Wang J."/>
            <person name="Sieber C.M.K."/>
            <person name="Tom L.M."/>
            <person name="Gardinali P."/>
            <person name="Banfield J.F."/>
            <person name="Atlas R.M."/>
            <person name="Andersen G.L."/>
        </authorList>
    </citation>
    <scope>NUCLEOTIDE SEQUENCE [LARGE SCALE GENOMIC DNA]</scope>
</reference>
<accession>A0A1Z8AW10</accession>
<dbReference type="NCBIfam" id="TIGR02167">
    <property type="entry name" value="Liste_lipo_26"/>
    <property type="match status" value="2"/>
</dbReference>
<dbReference type="RefSeq" id="WP_303686929.1">
    <property type="nucleotide sequence ID" value="NZ_MAAX01000124.1"/>
</dbReference>
<evidence type="ECO:0000313" key="3">
    <source>
        <dbReference type="Proteomes" id="UP000196102"/>
    </source>
</evidence>
<gene>
    <name evidence="2" type="ORF">A9Q93_08190</name>
</gene>
<dbReference type="Pfam" id="PF03382">
    <property type="entry name" value="DUF285"/>
    <property type="match status" value="1"/>
</dbReference>
<dbReference type="InterPro" id="IPR011889">
    <property type="entry name" value="Liste_lipo_26"/>
</dbReference>
<comment type="caution">
    <text evidence="2">The sequence shown here is derived from an EMBL/GenBank/DDBJ whole genome shotgun (WGS) entry which is preliminary data.</text>
</comment>
<proteinExistence type="predicted"/>
<organism evidence="2 3">
    <name type="scientific">Nonlabens dokdonensis</name>
    <dbReference type="NCBI Taxonomy" id="328515"/>
    <lineage>
        <taxon>Bacteria</taxon>
        <taxon>Pseudomonadati</taxon>
        <taxon>Bacteroidota</taxon>
        <taxon>Flavobacteriia</taxon>
        <taxon>Flavobacteriales</taxon>
        <taxon>Flavobacteriaceae</taxon>
        <taxon>Nonlabens</taxon>
    </lineage>
</organism>
<protein>
    <recommendedName>
        <fullName evidence="4">BspA family leucine-rich repeat surface protein</fullName>
    </recommendedName>
</protein>
<evidence type="ECO:0000256" key="1">
    <source>
        <dbReference type="SAM" id="SignalP"/>
    </source>
</evidence>
<evidence type="ECO:0008006" key="4">
    <source>
        <dbReference type="Google" id="ProtNLM"/>
    </source>
</evidence>
<keyword evidence="1" id="KW-0732">Signal</keyword>
<dbReference type="InterPro" id="IPR005046">
    <property type="entry name" value="DUF285"/>
</dbReference>
<evidence type="ECO:0000313" key="2">
    <source>
        <dbReference type="EMBL" id="OUS14398.1"/>
    </source>
</evidence>
<sequence length="545" mass="61151">MRLFTFLAVLFFGFVATAQTADDFVFEVDLSSSGNSTYNFYITHVGNVSINWGDGQTSFFPNSQNRLVSHTYNINGNYTIYLNGQIDSFSFNRNEPLEVVQWGFSQFQTMEGAFEGCQNLVINSVDHPNLSQVTSMSNMFNGAKNFNSDISAWDVSNVTDMSGTFRLNWTFNINISNWDVSNVINMDEMFNSAILFNQPIGSWDVANVIDFTYMFLGAADFNQDLSSWDFQQTANLQDMLFSANLDTYNYDALIRNFLNLQLINKNLGISNFEYCDVFSRSQLNNRGWTITNDRQASNCSNQTLIGNILLDGDQNGCDFLDINVNTIAVNVNDGNYSFNYFTIDGAYSANLRPGNYTVVPIVDSQLFNITPDSIIITITPSGIVNQDFCVTATTPIDDLEITILPLEGARPGFDTNYKLIYKNKGNTRLSGSVDFTYEDDFMDFLNSNPATTSSSTGMLSWDFIDLDPFETREIEFTMNLNTPTDPNFPLNSNDVINFTAIINPALNDSTPLDNVFNIKQQVVNSYDPNDKTCLQGNRITPSMVG</sequence>
<feature type="chain" id="PRO_5012577384" description="BspA family leucine-rich repeat surface protein" evidence="1">
    <location>
        <begin position="22"/>
        <end position="545"/>
    </location>
</feature>
<dbReference type="AlphaFoldDB" id="A0A1Z8AW10"/>
<name>A0A1Z8AW10_9FLAO</name>
<dbReference type="EMBL" id="MAAX01000124">
    <property type="protein sequence ID" value="OUS14398.1"/>
    <property type="molecule type" value="Genomic_DNA"/>
</dbReference>
<feature type="signal peptide" evidence="1">
    <location>
        <begin position="1"/>
        <end position="21"/>
    </location>
</feature>
<dbReference type="Proteomes" id="UP000196102">
    <property type="component" value="Unassembled WGS sequence"/>
</dbReference>